<comment type="caution">
    <text evidence="1">The sequence shown here is derived from an EMBL/GenBank/DDBJ whole genome shotgun (WGS) entry which is preliminary data.</text>
</comment>
<protein>
    <submittedName>
        <fullName evidence="1">Uncharacterized protein</fullName>
    </submittedName>
</protein>
<accession>A0A084IM99</accession>
<organism evidence="1 2">
    <name type="scientific">Salinisphaera hydrothermalis (strain C41B8)</name>
    <dbReference type="NCBI Taxonomy" id="1304275"/>
    <lineage>
        <taxon>Bacteria</taxon>
        <taxon>Pseudomonadati</taxon>
        <taxon>Pseudomonadota</taxon>
        <taxon>Gammaproteobacteria</taxon>
        <taxon>Salinisphaerales</taxon>
        <taxon>Salinisphaeraceae</taxon>
        <taxon>Salinisphaera</taxon>
    </lineage>
</organism>
<dbReference type="Proteomes" id="UP000028302">
    <property type="component" value="Unassembled WGS sequence"/>
</dbReference>
<sequence>MGIPFDSSGFLGRWNVILAPNFFDQGDIQRLPINRYCSPALIRRTLDDFDLELASLECGNEGAHEPHTTCDLRFRDGYVQGLLGARPAQPVLAGFRRLQRGKGPLSQRMEFTQLRRHDNRVGFVFLECDARINRHRNLAFNGAFET</sequence>
<evidence type="ECO:0000313" key="1">
    <source>
        <dbReference type="EMBL" id="KEZ77833.1"/>
    </source>
</evidence>
<dbReference type="AlphaFoldDB" id="A0A084IM99"/>
<name>A0A084IM99_SALHC</name>
<dbReference type="EMBL" id="APNK01000009">
    <property type="protein sequence ID" value="KEZ77833.1"/>
    <property type="molecule type" value="Genomic_DNA"/>
</dbReference>
<reference evidence="1 2" key="1">
    <citation type="submission" date="2013-03" db="EMBL/GenBank/DDBJ databases">
        <title>Salinisphaera hydrothermalis C41B8 Genome Sequencing.</title>
        <authorList>
            <person name="Li C."/>
            <person name="Lai Q."/>
            <person name="Shao Z."/>
        </authorList>
    </citation>
    <scope>NUCLEOTIDE SEQUENCE [LARGE SCALE GENOMIC DNA]</scope>
    <source>
        <strain evidence="1 2">C41B8</strain>
    </source>
</reference>
<keyword evidence="2" id="KW-1185">Reference proteome</keyword>
<proteinExistence type="predicted"/>
<evidence type="ECO:0000313" key="2">
    <source>
        <dbReference type="Proteomes" id="UP000028302"/>
    </source>
</evidence>
<gene>
    <name evidence="1" type="ORF">C41B8_08455</name>
</gene>